<name>A0A1K1T1L7_9PSEU</name>
<evidence type="ECO:0000256" key="1">
    <source>
        <dbReference type="SAM" id="MobiDB-lite"/>
    </source>
</evidence>
<dbReference type="SUPFAM" id="SSF52129">
    <property type="entry name" value="Caspase-like"/>
    <property type="match status" value="1"/>
</dbReference>
<reference evidence="4" key="1">
    <citation type="submission" date="2016-11" db="EMBL/GenBank/DDBJ databases">
        <authorList>
            <person name="Varghese N."/>
            <person name="Submissions S."/>
        </authorList>
    </citation>
    <scope>NUCLEOTIDE SEQUENCE [LARGE SCALE GENOMIC DNA]</scope>
    <source>
        <strain evidence="4">DSM 44671</strain>
    </source>
</reference>
<dbReference type="EMBL" id="FPJG01000006">
    <property type="protein sequence ID" value="SFW90466.1"/>
    <property type="molecule type" value="Genomic_DNA"/>
</dbReference>
<dbReference type="NCBIfam" id="NF047832">
    <property type="entry name" value="caspase_w_EACC1"/>
    <property type="match status" value="1"/>
</dbReference>
<accession>A0A1K1T1L7</accession>
<feature type="domain" description="Peptidase C14 caspase" evidence="2">
    <location>
        <begin position="9"/>
        <end position="223"/>
    </location>
</feature>
<feature type="region of interest" description="Disordered" evidence="1">
    <location>
        <begin position="448"/>
        <end position="472"/>
    </location>
</feature>
<organism evidence="3 4">
    <name type="scientific">Amycolatopsis australiensis</name>
    <dbReference type="NCBI Taxonomy" id="546364"/>
    <lineage>
        <taxon>Bacteria</taxon>
        <taxon>Bacillati</taxon>
        <taxon>Actinomycetota</taxon>
        <taxon>Actinomycetes</taxon>
        <taxon>Pseudonocardiales</taxon>
        <taxon>Pseudonocardiaceae</taxon>
        <taxon>Amycolatopsis</taxon>
    </lineage>
</organism>
<protein>
    <submittedName>
        <fullName evidence="3">Caspase domain-containing protein</fullName>
    </submittedName>
</protein>
<dbReference type="Pfam" id="PF00656">
    <property type="entry name" value="Peptidase_C14"/>
    <property type="match status" value="1"/>
</dbReference>
<evidence type="ECO:0000313" key="3">
    <source>
        <dbReference type="EMBL" id="SFW90466.1"/>
    </source>
</evidence>
<proteinExistence type="predicted"/>
<dbReference type="Gene3D" id="3.40.50.1460">
    <property type="match status" value="1"/>
</dbReference>
<sequence>MRRADPEKSKAILIGAAQYDDPELAEITQARANVEDLATVLADPGLGGFLPDHVRTMVNPRHKDDAGLEIARWCRTAEDVLVVYYVGHGLVDVDGELLLATSDTIEAEKEYRSLRAGMLRRAVNQSDAKIKIFIVDCCYSGRAFGQAMANEAAGVLEQIETTGTCGLASAPRHLASLFVEGERHTVFSGELITVLREGVPGEGALLSLSAVYRELRRRMRRREHPEPKIVHSDSVSEFALVRNRAHAPAEKLVLPAASPPPPVAPPPVRPGPQLHTIAEADAFVSGFPRGGTRTTALAMAASEGTWPVLARLRFVSELAGAGENFFAEQAMRRLEVPDVARAVAAVKHLRQDLASGRAWETDQWDVGELAPDGAEVTDVEARQLWGIAMAMLLAAAELPTPLRIQAIRELAGLGHREEAEWIAQGMLRDLRAAPALIAEVRTFLRQAAGGTPGRTGAARPAPGRSGPAGPPT</sequence>
<evidence type="ECO:0000313" key="4">
    <source>
        <dbReference type="Proteomes" id="UP000182740"/>
    </source>
</evidence>
<evidence type="ECO:0000259" key="2">
    <source>
        <dbReference type="Pfam" id="PF00656"/>
    </source>
</evidence>
<dbReference type="Proteomes" id="UP000182740">
    <property type="component" value="Unassembled WGS sequence"/>
</dbReference>
<dbReference type="OrthoDB" id="3542505at2"/>
<dbReference type="GO" id="GO:0004197">
    <property type="term" value="F:cysteine-type endopeptidase activity"/>
    <property type="evidence" value="ECO:0007669"/>
    <property type="project" value="InterPro"/>
</dbReference>
<feature type="compositionally biased region" description="Low complexity" evidence="1">
    <location>
        <begin position="454"/>
        <end position="472"/>
    </location>
</feature>
<dbReference type="InterPro" id="IPR029030">
    <property type="entry name" value="Caspase-like_dom_sf"/>
</dbReference>
<dbReference type="GO" id="GO:0006508">
    <property type="term" value="P:proteolysis"/>
    <property type="evidence" value="ECO:0007669"/>
    <property type="project" value="InterPro"/>
</dbReference>
<gene>
    <name evidence="3" type="ORF">SAMN04489730_7574</name>
</gene>
<keyword evidence="4" id="KW-1185">Reference proteome</keyword>
<dbReference type="RefSeq" id="WP_072480728.1">
    <property type="nucleotide sequence ID" value="NZ_FPJG01000006.1"/>
</dbReference>
<dbReference type="AlphaFoldDB" id="A0A1K1T1L7"/>
<dbReference type="STRING" id="546364.SAMN04489730_7574"/>
<dbReference type="InterPro" id="IPR011600">
    <property type="entry name" value="Pept_C14_caspase"/>
</dbReference>